<accession>A0A6A6R690</accession>
<feature type="compositionally biased region" description="Low complexity" evidence="1">
    <location>
        <begin position="22"/>
        <end position="36"/>
    </location>
</feature>
<dbReference type="InterPro" id="IPR018253">
    <property type="entry name" value="DnaJ_domain_CS"/>
</dbReference>
<feature type="compositionally biased region" description="Basic and acidic residues" evidence="1">
    <location>
        <begin position="278"/>
        <end position="291"/>
    </location>
</feature>
<sequence length="291" mass="32328">MLSKKPAILLSSYGNLSTLYKPSSSQSTTSPCPSTPLYQTYATSSQQSSESKVPSHNEPHELHWPAPAHPHTLPSPYQILSCAPGTPYTKARFYALVKLYHPDRFHAASPAAALPLHTRLERYRLLVAAHALLSDPARRSAYDSYGAGWAAPPRSDKTPRKWPPGQDPMRNATWEDWEQWRSRQKGQEPQSPVFASNFAFLSFIVVLACLGGVGQATRASNFSTSVLEQTDRKHREASRELMTQRRAAVGMDKGAQIQSLLRRAELDGYTGLTGHSVENPEKCSTETVRER</sequence>
<dbReference type="InterPro" id="IPR036869">
    <property type="entry name" value="J_dom_sf"/>
</dbReference>
<evidence type="ECO:0000313" key="4">
    <source>
        <dbReference type="EMBL" id="KAF2500268.1"/>
    </source>
</evidence>
<dbReference type="PROSITE" id="PS50076">
    <property type="entry name" value="DNAJ_2"/>
    <property type="match status" value="1"/>
</dbReference>
<gene>
    <name evidence="4" type="ORF">BU16DRAFT_523071</name>
</gene>
<evidence type="ECO:0000259" key="3">
    <source>
        <dbReference type="PROSITE" id="PS50076"/>
    </source>
</evidence>
<dbReference type="InterPro" id="IPR001623">
    <property type="entry name" value="DnaJ_domain"/>
</dbReference>
<reference evidence="4" key="1">
    <citation type="journal article" date="2020" name="Stud. Mycol.">
        <title>101 Dothideomycetes genomes: a test case for predicting lifestyles and emergence of pathogens.</title>
        <authorList>
            <person name="Haridas S."/>
            <person name="Albert R."/>
            <person name="Binder M."/>
            <person name="Bloem J."/>
            <person name="Labutti K."/>
            <person name="Salamov A."/>
            <person name="Andreopoulos B."/>
            <person name="Baker S."/>
            <person name="Barry K."/>
            <person name="Bills G."/>
            <person name="Bluhm B."/>
            <person name="Cannon C."/>
            <person name="Castanera R."/>
            <person name="Culley D."/>
            <person name="Daum C."/>
            <person name="Ezra D."/>
            <person name="Gonzalez J."/>
            <person name="Henrissat B."/>
            <person name="Kuo A."/>
            <person name="Liang C."/>
            <person name="Lipzen A."/>
            <person name="Lutzoni F."/>
            <person name="Magnuson J."/>
            <person name="Mondo S."/>
            <person name="Nolan M."/>
            <person name="Ohm R."/>
            <person name="Pangilinan J."/>
            <person name="Park H.-J."/>
            <person name="Ramirez L."/>
            <person name="Alfaro M."/>
            <person name="Sun H."/>
            <person name="Tritt A."/>
            <person name="Yoshinaga Y."/>
            <person name="Zwiers L.-H."/>
            <person name="Turgeon B."/>
            <person name="Goodwin S."/>
            <person name="Spatafora J."/>
            <person name="Crous P."/>
            <person name="Grigoriev I."/>
        </authorList>
    </citation>
    <scope>NUCLEOTIDE SEQUENCE</scope>
    <source>
        <strain evidence="4">CBS 269.34</strain>
    </source>
</reference>
<keyword evidence="2" id="KW-0472">Membrane</keyword>
<keyword evidence="2" id="KW-0812">Transmembrane</keyword>
<feature type="region of interest" description="Disordered" evidence="1">
    <location>
        <begin position="146"/>
        <end position="171"/>
    </location>
</feature>
<dbReference type="Proteomes" id="UP000799750">
    <property type="component" value="Unassembled WGS sequence"/>
</dbReference>
<feature type="transmembrane region" description="Helical" evidence="2">
    <location>
        <begin position="193"/>
        <end position="213"/>
    </location>
</feature>
<dbReference type="AlphaFoldDB" id="A0A6A6R690"/>
<feature type="region of interest" description="Disordered" evidence="1">
    <location>
        <begin position="271"/>
        <end position="291"/>
    </location>
</feature>
<dbReference type="SUPFAM" id="SSF46565">
    <property type="entry name" value="Chaperone J-domain"/>
    <property type="match status" value="1"/>
</dbReference>
<evidence type="ECO:0000313" key="5">
    <source>
        <dbReference type="Proteomes" id="UP000799750"/>
    </source>
</evidence>
<dbReference type="Gene3D" id="1.10.287.110">
    <property type="entry name" value="DnaJ domain"/>
    <property type="match status" value="1"/>
</dbReference>
<feature type="region of interest" description="Disordered" evidence="1">
    <location>
        <begin position="20"/>
        <end position="68"/>
    </location>
</feature>
<keyword evidence="5" id="KW-1185">Reference proteome</keyword>
<organism evidence="4 5">
    <name type="scientific">Lophium mytilinum</name>
    <dbReference type="NCBI Taxonomy" id="390894"/>
    <lineage>
        <taxon>Eukaryota</taxon>
        <taxon>Fungi</taxon>
        <taxon>Dikarya</taxon>
        <taxon>Ascomycota</taxon>
        <taxon>Pezizomycotina</taxon>
        <taxon>Dothideomycetes</taxon>
        <taxon>Pleosporomycetidae</taxon>
        <taxon>Mytilinidiales</taxon>
        <taxon>Mytilinidiaceae</taxon>
        <taxon>Lophium</taxon>
    </lineage>
</organism>
<protein>
    <recommendedName>
        <fullName evidence="3">J domain-containing protein</fullName>
    </recommendedName>
</protein>
<dbReference type="PROSITE" id="PS00636">
    <property type="entry name" value="DNAJ_1"/>
    <property type="match status" value="1"/>
</dbReference>
<proteinExistence type="predicted"/>
<dbReference type="EMBL" id="MU004183">
    <property type="protein sequence ID" value="KAF2500268.1"/>
    <property type="molecule type" value="Genomic_DNA"/>
</dbReference>
<keyword evidence="2" id="KW-1133">Transmembrane helix</keyword>
<name>A0A6A6R690_9PEZI</name>
<evidence type="ECO:0000256" key="2">
    <source>
        <dbReference type="SAM" id="Phobius"/>
    </source>
</evidence>
<feature type="compositionally biased region" description="Basic and acidic residues" evidence="1">
    <location>
        <begin position="53"/>
        <end position="63"/>
    </location>
</feature>
<dbReference type="OrthoDB" id="445556at2759"/>
<feature type="domain" description="J" evidence="3">
    <location>
        <begin position="75"/>
        <end position="146"/>
    </location>
</feature>
<evidence type="ECO:0000256" key="1">
    <source>
        <dbReference type="SAM" id="MobiDB-lite"/>
    </source>
</evidence>